<gene>
    <name evidence="3" type="ORF">ITP53_24470</name>
</gene>
<name>A0A931ABK5_9ACTN</name>
<dbReference type="RefSeq" id="WP_195897778.1">
    <property type="nucleotide sequence ID" value="NZ_JADOGI010000076.1"/>
</dbReference>
<organism evidence="3 4">
    <name type="scientific">Nonomuraea cypriaca</name>
    <dbReference type="NCBI Taxonomy" id="1187855"/>
    <lineage>
        <taxon>Bacteria</taxon>
        <taxon>Bacillati</taxon>
        <taxon>Actinomycetota</taxon>
        <taxon>Actinomycetes</taxon>
        <taxon>Streptosporangiales</taxon>
        <taxon>Streptosporangiaceae</taxon>
        <taxon>Nonomuraea</taxon>
    </lineage>
</organism>
<reference evidence="3" key="1">
    <citation type="submission" date="2020-11" db="EMBL/GenBank/DDBJ databases">
        <title>Whole-genome analyses of Nonomuraea sp. K274.</title>
        <authorList>
            <person name="Veyisoglu A."/>
        </authorList>
    </citation>
    <scope>NUCLEOTIDE SEQUENCE</scope>
    <source>
        <strain evidence="3">K274</strain>
    </source>
</reference>
<dbReference type="GO" id="GO:0070967">
    <property type="term" value="F:coenzyme F420 binding"/>
    <property type="evidence" value="ECO:0007669"/>
    <property type="project" value="TreeGrafter"/>
</dbReference>
<accession>A0A931ABK5</accession>
<dbReference type="GO" id="GO:0016627">
    <property type="term" value="F:oxidoreductase activity, acting on the CH-CH group of donors"/>
    <property type="evidence" value="ECO:0007669"/>
    <property type="project" value="TreeGrafter"/>
</dbReference>
<dbReference type="PANTHER" id="PTHR35176:SF2">
    <property type="entry name" value="F420H(2)-DEPENDENT REDUCTASE RV1155"/>
    <property type="match status" value="1"/>
</dbReference>
<dbReference type="NCBIfam" id="TIGR03618">
    <property type="entry name" value="Rv1155_F420"/>
    <property type="match status" value="1"/>
</dbReference>
<dbReference type="InterPro" id="IPR019920">
    <property type="entry name" value="F420-binding_dom_put"/>
</dbReference>
<evidence type="ECO:0000259" key="2">
    <source>
        <dbReference type="Pfam" id="PF01243"/>
    </source>
</evidence>
<dbReference type="EMBL" id="JADOGI010000076">
    <property type="protein sequence ID" value="MBF8188833.1"/>
    <property type="molecule type" value="Genomic_DNA"/>
</dbReference>
<dbReference type="Proteomes" id="UP000605361">
    <property type="component" value="Unassembled WGS sequence"/>
</dbReference>
<evidence type="ECO:0000313" key="4">
    <source>
        <dbReference type="Proteomes" id="UP000605361"/>
    </source>
</evidence>
<proteinExistence type="predicted"/>
<dbReference type="InterPro" id="IPR052019">
    <property type="entry name" value="F420H2_bilvrd_red/Heme_oxyg"/>
</dbReference>
<dbReference type="PANTHER" id="PTHR35176">
    <property type="entry name" value="HEME OXYGENASE HI_0854-RELATED"/>
    <property type="match status" value="1"/>
</dbReference>
<dbReference type="SUPFAM" id="SSF50475">
    <property type="entry name" value="FMN-binding split barrel"/>
    <property type="match status" value="1"/>
</dbReference>
<dbReference type="InterPro" id="IPR012349">
    <property type="entry name" value="Split_barrel_FMN-bd"/>
</dbReference>
<comment type="caution">
    <text evidence="3">The sequence shown here is derived from an EMBL/GenBank/DDBJ whole genome shotgun (WGS) entry which is preliminary data.</text>
</comment>
<dbReference type="Gene3D" id="2.30.110.10">
    <property type="entry name" value="Electron Transport, Fmn-binding Protein, Chain A"/>
    <property type="match status" value="1"/>
</dbReference>
<keyword evidence="1" id="KW-0560">Oxidoreductase</keyword>
<feature type="domain" description="Pyridoxamine 5'-phosphate oxidase N-terminal" evidence="2">
    <location>
        <begin position="6"/>
        <end position="128"/>
    </location>
</feature>
<evidence type="ECO:0000313" key="3">
    <source>
        <dbReference type="EMBL" id="MBF8188833.1"/>
    </source>
</evidence>
<protein>
    <submittedName>
        <fullName evidence="3">PPOX class F420-dependent oxidoreductase</fullName>
    </submittedName>
</protein>
<sequence>MDLDRALDFFSTHHHAVLLTRHPDGRAQMSPVLAGVADGHIVISTRETAVKVHNARRDPQVSVCAFTDAFFGDWIQVDGTAEIISLPDAMDHLIAYYRDISGEHPNWPDYRAAMTRDHRVILRIRPHHAGPDHHG</sequence>
<dbReference type="GO" id="GO:0005829">
    <property type="term" value="C:cytosol"/>
    <property type="evidence" value="ECO:0007669"/>
    <property type="project" value="TreeGrafter"/>
</dbReference>
<dbReference type="Pfam" id="PF01243">
    <property type="entry name" value="PNPOx_N"/>
    <property type="match status" value="1"/>
</dbReference>
<keyword evidence="4" id="KW-1185">Reference proteome</keyword>
<dbReference type="InterPro" id="IPR011576">
    <property type="entry name" value="Pyridox_Oxase_N"/>
</dbReference>
<dbReference type="AlphaFoldDB" id="A0A931ABK5"/>
<evidence type="ECO:0000256" key="1">
    <source>
        <dbReference type="ARBA" id="ARBA00023002"/>
    </source>
</evidence>